<dbReference type="PANTHER" id="PTHR33570">
    <property type="entry name" value="4-CARBOXYMUCONOLACTONE DECARBOXYLASE FAMILY PROTEIN"/>
    <property type="match status" value="1"/>
</dbReference>
<dbReference type="InterPro" id="IPR052512">
    <property type="entry name" value="4CMD/NDH-1_regulator"/>
</dbReference>
<dbReference type="SUPFAM" id="SSF69118">
    <property type="entry name" value="AhpD-like"/>
    <property type="match status" value="1"/>
</dbReference>
<dbReference type="Gene3D" id="1.20.1290.10">
    <property type="entry name" value="AhpD-like"/>
    <property type="match status" value="1"/>
</dbReference>
<dbReference type="eggNOG" id="COG2267">
    <property type="taxonomic scope" value="Bacteria"/>
</dbReference>
<dbReference type="Pfam" id="PF00561">
    <property type="entry name" value="Abhydrolase_1"/>
    <property type="match status" value="1"/>
</dbReference>
<dbReference type="Pfam" id="PF02627">
    <property type="entry name" value="CMD"/>
    <property type="match status" value="1"/>
</dbReference>
<evidence type="ECO:0000259" key="1">
    <source>
        <dbReference type="Pfam" id="PF00561"/>
    </source>
</evidence>
<dbReference type="PRINTS" id="PR00111">
    <property type="entry name" value="ABHYDROLASE"/>
</dbReference>
<name>A0A1H0DCS4_ALLAB</name>
<dbReference type="PANTHER" id="PTHR33570:SF2">
    <property type="entry name" value="CARBOXYMUCONOLACTONE DECARBOXYLASE-LIKE DOMAIN-CONTAINING PROTEIN"/>
    <property type="match status" value="1"/>
</dbReference>
<proteinExistence type="predicted"/>
<dbReference type="InterPro" id="IPR003779">
    <property type="entry name" value="CMD-like"/>
</dbReference>
<dbReference type="AlphaFoldDB" id="A0A1H0DCS4"/>
<dbReference type="GO" id="GO:0042952">
    <property type="term" value="P:beta-ketoadipate pathway"/>
    <property type="evidence" value="ECO:0007669"/>
    <property type="project" value="InterPro"/>
</dbReference>
<reference evidence="3 4" key="1">
    <citation type="submission" date="2016-10" db="EMBL/GenBank/DDBJ databases">
        <authorList>
            <person name="de Groot N.N."/>
        </authorList>
    </citation>
    <scope>NUCLEOTIDE SEQUENCE [LARGE SCALE GENOMIC DNA]</scope>
    <source>
        <strain evidence="3 4">DSM 44149</strain>
    </source>
</reference>
<sequence length="360" mass="38333">MRLHSVSEGPANGPVVVLSSSLGSDLRVWDHQAKALVRAGYRVVRYDHRGHGGSPAPEGPYTLAELATDVVELLDAYEVCRAHFVGLSLGGMVGMWLAATAPERVDRLVLCCTSITPGTKEAWARRAGTVRREGIAAVVDEVLSRWFTSPADDFWREMFVGTSAGGYASCCAAIEGVDVAAELPKITAPTLVIAGEHDRATPPEDGLRIATGIPNSRLAVVPGSAHLGPAERAPEFTELILDHLGGSRRTAGEAVRREVLGDAHVDAAEPSAFQTYITEAVWGSIWTRPGLDRRTRSCITLAILTALRCHDELALHVRAALRNGLTAEEIDEVILHTGAYAGVPAANSAFLVARGVARSD</sequence>
<dbReference type="NCBIfam" id="TIGR02427">
    <property type="entry name" value="protocat_pcaD"/>
    <property type="match status" value="1"/>
</dbReference>
<dbReference type="GO" id="GO:0051920">
    <property type="term" value="F:peroxiredoxin activity"/>
    <property type="evidence" value="ECO:0007669"/>
    <property type="project" value="InterPro"/>
</dbReference>
<dbReference type="STRING" id="211114.SAMN04489726_7723"/>
<dbReference type="InterPro" id="IPR029032">
    <property type="entry name" value="AhpD-like"/>
</dbReference>
<dbReference type="eggNOG" id="COG0599">
    <property type="taxonomic scope" value="Bacteria"/>
</dbReference>
<feature type="domain" description="AB hydrolase-1" evidence="1">
    <location>
        <begin position="14"/>
        <end position="119"/>
    </location>
</feature>
<evidence type="ECO:0000313" key="4">
    <source>
        <dbReference type="Proteomes" id="UP000183376"/>
    </source>
</evidence>
<gene>
    <name evidence="3" type="ORF">SAMN04489726_7723</name>
</gene>
<feature type="domain" description="Carboxymuconolactone decarboxylase-like" evidence="2">
    <location>
        <begin position="272"/>
        <end position="354"/>
    </location>
</feature>
<dbReference type="EMBL" id="LT629701">
    <property type="protein sequence ID" value="SDN67908.1"/>
    <property type="molecule type" value="Genomic_DNA"/>
</dbReference>
<dbReference type="SUPFAM" id="SSF53474">
    <property type="entry name" value="alpha/beta-Hydrolases"/>
    <property type="match status" value="1"/>
</dbReference>
<keyword evidence="4" id="KW-1185">Reference proteome</keyword>
<organism evidence="3 4">
    <name type="scientific">Allokutzneria albata</name>
    <name type="common">Kibdelosporangium albatum</name>
    <dbReference type="NCBI Taxonomy" id="211114"/>
    <lineage>
        <taxon>Bacteria</taxon>
        <taxon>Bacillati</taxon>
        <taxon>Actinomycetota</taxon>
        <taxon>Actinomycetes</taxon>
        <taxon>Pseudonocardiales</taxon>
        <taxon>Pseudonocardiaceae</taxon>
        <taxon>Allokutzneria</taxon>
    </lineage>
</organism>
<evidence type="ECO:0000313" key="3">
    <source>
        <dbReference type="EMBL" id="SDN67908.1"/>
    </source>
</evidence>
<dbReference type="InterPro" id="IPR000073">
    <property type="entry name" value="AB_hydrolase_1"/>
</dbReference>
<dbReference type="OrthoDB" id="3396704at2"/>
<evidence type="ECO:0000259" key="2">
    <source>
        <dbReference type="Pfam" id="PF02627"/>
    </source>
</evidence>
<dbReference type="Gene3D" id="3.40.50.1820">
    <property type="entry name" value="alpha/beta hydrolase"/>
    <property type="match status" value="1"/>
</dbReference>
<dbReference type="InterPro" id="IPR029058">
    <property type="entry name" value="AB_hydrolase_fold"/>
</dbReference>
<dbReference type="Proteomes" id="UP000183376">
    <property type="component" value="Chromosome I"/>
</dbReference>
<protein>
    <submittedName>
        <fullName evidence="3">3-oxoadipate enol-lactonase / 4-carboxymuconolactone decarboxylase</fullName>
    </submittedName>
</protein>
<accession>A0A1H0DCS4</accession>
<dbReference type="InterPro" id="IPR026968">
    <property type="entry name" value="PcaD/CatD"/>
</dbReference>
<dbReference type="GO" id="GO:0047570">
    <property type="term" value="F:3-oxoadipate enol-lactonase activity"/>
    <property type="evidence" value="ECO:0007669"/>
    <property type="project" value="InterPro"/>
</dbReference>